<feature type="non-terminal residue" evidence="2">
    <location>
        <position position="70"/>
    </location>
</feature>
<feature type="region of interest" description="Disordered" evidence="1">
    <location>
        <begin position="1"/>
        <end position="70"/>
    </location>
</feature>
<name>A0A6J4LZT5_9ACTN</name>
<organism evidence="2">
    <name type="scientific">uncultured Nocardioidaceae bacterium</name>
    <dbReference type="NCBI Taxonomy" id="253824"/>
    <lineage>
        <taxon>Bacteria</taxon>
        <taxon>Bacillati</taxon>
        <taxon>Actinomycetota</taxon>
        <taxon>Actinomycetes</taxon>
        <taxon>Propionibacteriales</taxon>
        <taxon>Nocardioidaceae</taxon>
        <taxon>environmental samples</taxon>
    </lineage>
</organism>
<feature type="compositionally biased region" description="Basic and acidic residues" evidence="1">
    <location>
        <begin position="60"/>
        <end position="70"/>
    </location>
</feature>
<reference evidence="2" key="1">
    <citation type="submission" date="2020-02" db="EMBL/GenBank/DDBJ databases">
        <authorList>
            <person name="Meier V. D."/>
        </authorList>
    </citation>
    <scope>NUCLEOTIDE SEQUENCE</scope>
    <source>
        <strain evidence="2">AVDCRST_MAG34</strain>
    </source>
</reference>
<feature type="compositionally biased region" description="Basic and acidic residues" evidence="1">
    <location>
        <begin position="25"/>
        <end position="44"/>
    </location>
</feature>
<evidence type="ECO:0000256" key="1">
    <source>
        <dbReference type="SAM" id="MobiDB-lite"/>
    </source>
</evidence>
<gene>
    <name evidence="2" type="ORF">AVDCRST_MAG34-1262</name>
</gene>
<evidence type="ECO:0000313" key="2">
    <source>
        <dbReference type="EMBL" id="CAA9346269.1"/>
    </source>
</evidence>
<sequence>DQPHLPRHRDRRDLARRHRPGHPQRRGEGRPDAPARRLVRDDRGAWAGQGRHGRALPGRSQDRLPPRGRL</sequence>
<feature type="non-terminal residue" evidence="2">
    <location>
        <position position="1"/>
    </location>
</feature>
<protein>
    <submittedName>
        <fullName evidence="2">Dodecin (COG3360) Flavin-binding</fullName>
    </submittedName>
</protein>
<dbReference type="EMBL" id="CADCUI010000028">
    <property type="protein sequence ID" value="CAA9346269.1"/>
    <property type="molecule type" value="Genomic_DNA"/>
</dbReference>
<proteinExistence type="predicted"/>
<feature type="compositionally biased region" description="Basic residues" evidence="1">
    <location>
        <begin position="1"/>
        <end position="24"/>
    </location>
</feature>
<accession>A0A6J4LZT5</accession>
<dbReference type="AlphaFoldDB" id="A0A6J4LZT5"/>